<evidence type="ECO:0000313" key="3">
    <source>
        <dbReference type="EMBL" id="MFD2044915.1"/>
    </source>
</evidence>
<evidence type="ECO:0000313" key="4">
    <source>
        <dbReference type="Proteomes" id="UP001597383"/>
    </source>
</evidence>
<dbReference type="GO" id="GO:0016787">
    <property type="term" value="F:hydrolase activity"/>
    <property type="evidence" value="ECO:0007669"/>
    <property type="project" value="UniProtKB-KW"/>
</dbReference>
<sequence length="348" mass="39414">MREKVLDFLKKEIELKHIPGAVLSVSHKGDVILQEALGNRVVLPEKAPMQMDTVFDLASLTKVVATLPAMLKLIDEGEIRLDDTVGHFLPDFAKVGKEEITLKQLLTHTSGLPAHKQYYADNLSTTAIFNRIYEQPLEYASGSKVVYSDLGLITLFNVIQQVTQQPFSDFVRDQFYKPLEMTNTMFNPSFERDRYAATEYSKSLNEYKSGIVHDDNTESMGGISGHAGLFSTIYDLQKFASMIENNGVYKGKQLLSETSLNLSRKNFTPFSTEHRGLGWILQSPEKSSCGDLFSENSYGHTGFTGTSIWFDPTVELHVILLTNRVHFGRQPHILRLRPRLHNIIRSYF</sequence>
<dbReference type="InterPro" id="IPR012338">
    <property type="entry name" value="Beta-lactam/transpept-like"/>
</dbReference>
<keyword evidence="1 3" id="KW-0378">Hydrolase</keyword>
<reference evidence="4" key="1">
    <citation type="journal article" date="2019" name="Int. J. Syst. Evol. Microbiol.">
        <title>The Global Catalogue of Microorganisms (GCM) 10K type strain sequencing project: providing services to taxonomists for standard genome sequencing and annotation.</title>
        <authorList>
            <consortium name="The Broad Institute Genomics Platform"/>
            <consortium name="The Broad Institute Genome Sequencing Center for Infectious Disease"/>
            <person name="Wu L."/>
            <person name="Ma J."/>
        </authorList>
    </citation>
    <scope>NUCLEOTIDE SEQUENCE [LARGE SCALE GENOMIC DNA]</scope>
    <source>
        <strain evidence="4">R28</strain>
    </source>
</reference>
<keyword evidence="4" id="KW-1185">Reference proteome</keyword>
<dbReference type="PANTHER" id="PTHR43283">
    <property type="entry name" value="BETA-LACTAMASE-RELATED"/>
    <property type="match status" value="1"/>
</dbReference>
<dbReference type="EC" id="3.-.-.-" evidence="3"/>
<protein>
    <submittedName>
        <fullName evidence="3">Serine hydrolase domain-containing protein</fullName>
        <ecNumber evidence="3">3.-.-.-</ecNumber>
    </submittedName>
</protein>
<comment type="caution">
    <text evidence="3">The sequence shown here is derived from an EMBL/GenBank/DDBJ whole genome shotgun (WGS) entry which is preliminary data.</text>
</comment>
<organism evidence="3 4">
    <name type="scientific">Ornithinibacillus salinisoli</name>
    <dbReference type="NCBI Taxonomy" id="1848459"/>
    <lineage>
        <taxon>Bacteria</taxon>
        <taxon>Bacillati</taxon>
        <taxon>Bacillota</taxon>
        <taxon>Bacilli</taxon>
        <taxon>Bacillales</taxon>
        <taxon>Bacillaceae</taxon>
        <taxon>Ornithinibacillus</taxon>
    </lineage>
</organism>
<dbReference type="PANTHER" id="PTHR43283:SF11">
    <property type="entry name" value="BETA-LACTAMASE-RELATED DOMAIN-CONTAINING PROTEIN"/>
    <property type="match status" value="1"/>
</dbReference>
<dbReference type="Proteomes" id="UP001597383">
    <property type="component" value="Unassembled WGS sequence"/>
</dbReference>
<feature type="domain" description="Beta-lactamase-related" evidence="2">
    <location>
        <begin position="16"/>
        <end position="327"/>
    </location>
</feature>
<dbReference type="InterPro" id="IPR001466">
    <property type="entry name" value="Beta-lactam-related"/>
</dbReference>
<accession>A0ABW4W226</accession>
<dbReference type="Pfam" id="PF00144">
    <property type="entry name" value="Beta-lactamase"/>
    <property type="match status" value="1"/>
</dbReference>
<evidence type="ECO:0000256" key="1">
    <source>
        <dbReference type="ARBA" id="ARBA00022801"/>
    </source>
</evidence>
<dbReference type="EMBL" id="JBHUHQ010000016">
    <property type="protein sequence ID" value="MFD2044915.1"/>
    <property type="molecule type" value="Genomic_DNA"/>
</dbReference>
<dbReference type="Gene3D" id="3.40.710.10">
    <property type="entry name" value="DD-peptidase/beta-lactamase superfamily"/>
    <property type="match status" value="1"/>
</dbReference>
<name>A0ABW4W226_9BACI</name>
<evidence type="ECO:0000259" key="2">
    <source>
        <dbReference type="Pfam" id="PF00144"/>
    </source>
</evidence>
<dbReference type="InterPro" id="IPR050789">
    <property type="entry name" value="Diverse_Enzym_Activities"/>
</dbReference>
<dbReference type="RefSeq" id="WP_377557514.1">
    <property type="nucleotide sequence ID" value="NZ_JBHUHQ010000016.1"/>
</dbReference>
<gene>
    <name evidence="3" type="ORF">ACFSJF_11595</name>
</gene>
<proteinExistence type="predicted"/>
<dbReference type="SUPFAM" id="SSF56601">
    <property type="entry name" value="beta-lactamase/transpeptidase-like"/>
    <property type="match status" value="1"/>
</dbReference>